<feature type="region of interest" description="Disordered" evidence="1">
    <location>
        <begin position="346"/>
        <end position="377"/>
    </location>
</feature>
<sequence length="377" mass="42197">MRFEITLTIALSAALLLSCGRETPVHLDGTLRYQMSVYYTDTTGTISPAIIPVQNAEVTLTAVSYSGADGNPLTYTQFTDSSGLAVFDQLAVGRYNVYVSKEIKTNTKTILITGSKTLVLPDSIQGVDSLRATPIEKSNLVINEIYFCGPENRNYYFYDQFVELYNNSDITVYLDGMYLCRAAQTHPTDLHERDYVQTLNLFRFPGEALTGREYPVAPGQFVVIAQDAVDHSQYIATAVDLSGADWEFYNPYGGDIDFPAPNVENFLPEKTNDFMINLTHNAVILSDGSDWYWGEINENDYQYIHIPISTIIDGVEYSSNPEKQKELNRRVDAGFAGVNIPKYSGMSTQRREPGFDTNNSSIDFVNLDHPTPGYQNE</sequence>
<protein>
    <submittedName>
        <fullName evidence="3">DUF4876 domain-containing protein</fullName>
    </submittedName>
</protein>
<dbReference type="InterPro" id="IPR032627">
    <property type="entry name" value="DUF4876"/>
</dbReference>
<comment type="caution">
    <text evidence="3">The sequence shown here is derived from an EMBL/GenBank/DDBJ whole genome shotgun (WGS) entry which is preliminary data.</text>
</comment>
<dbReference type="SUPFAM" id="SSF49478">
    <property type="entry name" value="Cna protein B-type domain"/>
    <property type="match status" value="1"/>
</dbReference>
<evidence type="ECO:0000256" key="1">
    <source>
        <dbReference type="SAM" id="MobiDB-lite"/>
    </source>
</evidence>
<evidence type="ECO:0000313" key="3">
    <source>
        <dbReference type="EMBL" id="HGY54904.1"/>
    </source>
</evidence>
<dbReference type="SUPFAM" id="SSF74853">
    <property type="entry name" value="Lamin A/C globular tail domain"/>
    <property type="match status" value="1"/>
</dbReference>
<feature type="domain" description="LTD" evidence="2">
    <location>
        <begin position="128"/>
        <end position="319"/>
    </location>
</feature>
<dbReference type="InterPro" id="IPR001322">
    <property type="entry name" value="Lamin_tail_dom"/>
</dbReference>
<dbReference type="EMBL" id="DRQG01000034">
    <property type="protein sequence ID" value="HGY54904.1"/>
    <property type="molecule type" value="Genomic_DNA"/>
</dbReference>
<proteinExistence type="predicted"/>
<dbReference type="AlphaFoldDB" id="A0A7V4WU38"/>
<dbReference type="PROSITE" id="PS51841">
    <property type="entry name" value="LTD"/>
    <property type="match status" value="1"/>
</dbReference>
<accession>A0A7V4WU38</accession>
<dbReference type="Gene3D" id="2.60.40.10">
    <property type="entry name" value="Immunoglobulins"/>
    <property type="match status" value="1"/>
</dbReference>
<evidence type="ECO:0000259" key="2">
    <source>
        <dbReference type="PROSITE" id="PS51841"/>
    </source>
</evidence>
<organism evidence="3">
    <name type="scientific">Caldithrix abyssi</name>
    <dbReference type="NCBI Taxonomy" id="187145"/>
    <lineage>
        <taxon>Bacteria</taxon>
        <taxon>Pseudomonadati</taxon>
        <taxon>Calditrichota</taxon>
        <taxon>Calditrichia</taxon>
        <taxon>Calditrichales</taxon>
        <taxon>Calditrichaceae</taxon>
        <taxon>Caldithrix</taxon>
    </lineage>
</organism>
<gene>
    <name evidence="3" type="ORF">ENK44_04325</name>
</gene>
<name>A0A7V4WU38_CALAY</name>
<dbReference type="Pfam" id="PF16215">
    <property type="entry name" value="DUF4876"/>
    <property type="match status" value="1"/>
</dbReference>
<dbReference type="InterPro" id="IPR013783">
    <property type="entry name" value="Ig-like_fold"/>
</dbReference>
<dbReference type="InterPro" id="IPR036415">
    <property type="entry name" value="Lamin_tail_dom_sf"/>
</dbReference>
<dbReference type="Proteomes" id="UP000885779">
    <property type="component" value="Unassembled WGS sequence"/>
</dbReference>
<reference evidence="3" key="1">
    <citation type="journal article" date="2020" name="mSystems">
        <title>Genome- and Community-Level Interaction Insights into Carbon Utilization and Element Cycling Functions of Hydrothermarchaeota in Hydrothermal Sediment.</title>
        <authorList>
            <person name="Zhou Z."/>
            <person name="Liu Y."/>
            <person name="Xu W."/>
            <person name="Pan J."/>
            <person name="Luo Z.H."/>
            <person name="Li M."/>
        </authorList>
    </citation>
    <scope>NUCLEOTIDE SEQUENCE [LARGE SCALE GENOMIC DNA]</scope>
    <source>
        <strain evidence="3">HyVt-577</strain>
    </source>
</reference>
<dbReference type="PROSITE" id="PS51257">
    <property type="entry name" value="PROKAR_LIPOPROTEIN"/>
    <property type="match status" value="1"/>
</dbReference>